<evidence type="ECO:0008006" key="4">
    <source>
        <dbReference type="Google" id="ProtNLM"/>
    </source>
</evidence>
<protein>
    <recommendedName>
        <fullName evidence="4">Toxin co-regulated pilus biosynthesis protein Q C-terminal domain-containing protein</fullName>
    </recommendedName>
</protein>
<dbReference type="Proteomes" id="UP000469430">
    <property type="component" value="Unassembled WGS sequence"/>
</dbReference>
<keyword evidence="3" id="KW-1185">Reference proteome</keyword>
<feature type="signal peptide" evidence="1">
    <location>
        <begin position="1"/>
        <end position="20"/>
    </location>
</feature>
<dbReference type="AlphaFoldDB" id="A0A6I4TWY1"/>
<evidence type="ECO:0000313" key="3">
    <source>
        <dbReference type="Proteomes" id="UP000469430"/>
    </source>
</evidence>
<dbReference type="OrthoDB" id="7172369at2"/>
<gene>
    <name evidence="2" type="ORF">GRI97_12150</name>
</gene>
<proteinExistence type="predicted"/>
<comment type="caution">
    <text evidence="2">The sequence shown here is derived from an EMBL/GenBank/DDBJ whole genome shotgun (WGS) entry which is preliminary data.</text>
</comment>
<evidence type="ECO:0000313" key="2">
    <source>
        <dbReference type="EMBL" id="MXO99740.1"/>
    </source>
</evidence>
<organism evidence="2 3">
    <name type="scientific">Croceibacterium xixiisoli</name>
    <dbReference type="NCBI Taxonomy" id="1476466"/>
    <lineage>
        <taxon>Bacteria</taxon>
        <taxon>Pseudomonadati</taxon>
        <taxon>Pseudomonadota</taxon>
        <taxon>Alphaproteobacteria</taxon>
        <taxon>Sphingomonadales</taxon>
        <taxon>Erythrobacteraceae</taxon>
        <taxon>Croceibacterium</taxon>
    </lineage>
</organism>
<dbReference type="RefSeq" id="WP_161391433.1">
    <property type="nucleotide sequence ID" value="NZ_JBHSCP010000001.1"/>
</dbReference>
<accession>A0A6I4TWY1</accession>
<dbReference type="EMBL" id="WTYJ01000002">
    <property type="protein sequence ID" value="MXO99740.1"/>
    <property type="molecule type" value="Genomic_DNA"/>
</dbReference>
<name>A0A6I4TWY1_9SPHN</name>
<reference evidence="2 3" key="1">
    <citation type="submission" date="2019-12" db="EMBL/GenBank/DDBJ databases">
        <title>Genomic-based taxomic classification of the family Erythrobacteraceae.</title>
        <authorList>
            <person name="Xu L."/>
        </authorList>
    </citation>
    <scope>NUCLEOTIDE SEQUENCE [LARGE SCALE GENOMIC DNA]</scope>
    <source>
        <strain evidence="2 3">S36</strain>
    </source>
</reference>
<feature type="chain" id="PRO_5026288009" description="Toxin co-regulated pilus biosynthesis protein Q C-terminal domain-containing protein" evidence="1">
    <location>
        <begin position="21"/>
        <end position="180"/>
    </location>
</feature>
<sequence length="180" mass="19340">MNRQIATLAAAITLCLAGCAVGESQTPAPSGSSSAAQGGIWFASLRNSHTSWGIERAWWTLNADGSGEYATGKQPPRSFQDFDFEIRSFQLTPDQTARVAALVRAMQSDGFECKMYVTDMPTAVLRWTADAGNGELSTYSGCTEESGRVRYPAIEELEGIISAAAKDRPIIRTVPNKPAS</sequence>
<keyword evidence="1" id="KW-0732">Signal</keyword>
<evidence type="ECO:0000256" key="1">
    <source>
        <dbReference type="SAM" id="SignalP"/>
    </source>
</evidence>